<dbReference type="PANTHER" id="PTHR30093">
    <property type="entry name" value="GENERAL SECRETION PATHWAY PROTEIN G"/>
    <property type="match status" value="1"/>
</dbReference>
<dbReference type="InterPro" id="IPR027558">
    <property type="entry name" value="Pre_pil_HX9DG_C"/>
</dbReference>
<dbReference type="Pfam" id="PF07596">
    <property type="entry name" value="SBP_bac_10"/>
    <property type="match status" value="1"/>
</dbReference>
<dbReference type="NCBIfam" id="TIGR02532">
    <property type="entry name" value="IV_pilin_GFxxxE"/>
    <property type="match status" value="1"/>
</dbReference>
<evidence type="ECO:0000313" key="4">
    <source>
        <dbReference type="Proteomes" id="UP000676565"/>
    </source>
</evidence>
<dbReference type="InterPro" id="IPR045584">
    <property type="entry name" value="Pilin-like"/>
</dbReference>
<dbReference type="PROSITE" id="PS00409">
    <property type="entry name" value="PROKAR_NTER_METHYL"/>
    <property type="match status" value="1"/>
</dbReference>
<feature type="transmembrane region" description="Helical" evidence="1">
    <location>
        <begin position="12"/>
        <end position="34"/>
    </location>
</feature>
<dbReference type="SUPFAM" id="SSF54523">
    <property type="entry name" value="Pili subunits"/>
    <property type="match status" value="1"/>
</dbReference>
<dbReference type="Pfam" id="PF07963">
    <property type="entry name" value="N_methyl"/>
    <property type="match status" value="1"/>
</dbReference>
<dbReference type="PANTHER" id="PTHR30093:SF2">
    <property type="entry name" value="TYPE II SECRETION SYSTEM PROTEIN H"/>
    <property type="match status" value="1"/>
</dbReference>
<comment type="caution">
    <text evidence="3">The sequence shown here is derived from an EMBL/GenBank/DDBJ whole genome shotgun (WGS) entry which is preliminary data.</text>
</comment>
<accession>A0ABS5BNK5</accession>
<dbReference type="Proteomes" id="UP000676565">
    <property type="component" value="Unassembled WGS sequence"/>
</dbReference>
<dbReference type="RefSeq" id="WP_210653393.1">
    <property type="nucleotide sequence ID" value="NZ_JAGKQQ010000001.1"/>
</dbReference>
<dbReference type="EMBL" id="JAGKQQ010000001">
    <property type="protein sequence ID" value="MBP3955308.1"/>
    <property type="molecule type" value="Genomic_DNA"/>
</dbReference>
<evidence type="ECO:0000313" key="3">
    <source>
        <dbReference type="EMBL" id="MBP3955308.1"/>
    </source>
</evidence>
<dbReference type="InterPro" id="IPR012902">
    <property type="entry name" value="N_methyl_site"/>
</dbReference>
<evidence type="ECO:0000259" key="2">
    <source>
        <dbReference type="Pfam" id="PF07596"/>
    </source>
</evidence>
<reference evidence="3 4" key="1">
    <citation type="submission" date="2021-04" db="EMBL/GenBank/DDBJ databases">
        <authorList>
            <person name="Ivanova A."/>
        </authorList>
    </citation>
    <scope>NUCLEOTIDE SEQUENCE [LARGE SCALE GENOMIC DNA]</scope>
    <source>
        <strain evidence="3 4">G18</strain>
    </source>
</reference>
<dbReference type="Gene3D" id="3.30.700.10">
    <property type="entry name" value="Glycoprotein, Type 4 Pilin"/>
    <property type="match status" value="1"/>
</dbReference>
<keyword evidence="1" id="KW-1133">Transmembrane helix</keyword>
<sequence>MNRSSARKAGFTLIELLVVIAIIAILIGLLLPAVQKVREAAARMKCQNNLKQLGLALHSHHDARGALPPGKDSNGFSGMAYLLPYIEQQNIYNLLNFSVKASNAANNAARAAEIKILLCPSDPQSTVPAGSAGTNYRFNQGYNILYSGIPDTDPSKSNYGMQPADGPFWDNSTVKLTDITDGTSNTAAMSEKLKGDWSNATVTERSDTFLLNDYPNNPDWWNTSCDSLDITDLSRQTNSDIGQEWLQGSHSNSGYYHTNLPNKRSCKKPSGRVATLAGSAHTNGVNVLLCDGSVRSVSNSISLVTWRALGSRALGEVISNY</sequence>
<keyword evidence="4" id="KW-1185">Reference proteome</keyword>
<proteinExistence type="predicted"/>
<keyword evidence="1" id="KW-0812">Transmembrane</keyword>
<name>A0ABS5BNK5_9BACT</name>
<keyword evidence="1" id="KW-0472">Membrane</keyword>
<organism evidence="3 4">
    <name type="scientific">Gemmata palustris</name>
    <dbReference type="NCBI Taxonomy" id="2822762"/>
    <lineage>
        <taxon>Bacteria</taxon>
        <taxon>Pseudomonadati</taxon>
        <taxon>Planctomycetota</taxon>
        <taxon>Planctomycetia</taxon>
        <taxon>Gemmatales</taxon>
        <taxon>Gemmataceae</taxon>
        <taxon>Gemmata</taxon>
    </lineage>
</organism>
<feature type="domain" description="DUF1559" evidence="2">
    <location>
        <begin position="35"/>
        <end position="301"/>
    </location>
</feature>
<evidence type="ECO:0000256" key="1">
    <source>
        <dbReference type="SAM" id="Phobius"/>
    </source>
</evidence>
<dbReference type="NCBIfam" id="TIGR04294">
    <property type="entry name" value="pre_pil_HX9DG"/>
    <property type="match status" value="1"/>
</dbReference>
<gene>
    <name evidence="3" type="ORF">J8F10_08445</name>
</gene>
<protein>
    <submittedName>
        <fullName evidence="3">DUF1559 domain-containing protein</fullName>
    </submittedName>
</protein>
<dbReference type="InterPro" id="IPR011453">
    <property type="entry name" value="DUF1559"/>
</dbReference>